<dbReference type="GO" id="GO:0070573">
    <property type="term" value="F:metallodipeptidase activity"/>
    <property type="evidence" value="ECO:0007669"/>
    <property type="project" value="InterPro"/>
</dbReference>
<dbReference type="EMBL" id="WWVX01000004">
    <property type="protein sequence ID" value="MZL69454.1"/>
    <property type="molecule type" value="Genomic_DNA"/>
</dbReference>
<keyword evidence="4" id="KW-1185">Reference proteome</keyword>
<accession>A0AAQ1RV88</accession>
<dbReference type="EMBL" id="FQVY01000001">
    <property type="protein sequence ID" value="SHF74791.1"/>
    <property type="molecule type" value="Genomic_DNA"/>
</dbReference>
<reference evidence="1 4" key="3">
    <citation type="journal article" date="2019" name="Nat. Med.">
        <title>A library of human gut bacterial isolates paired with longitudinal multiomics data enables mechanistic microbiome research.</title>
        <authorList>
            <person name="Poyet M."/>
            <person name="Groussin M."/>
            <person name="Gibbons S.M."/>
            <person name="Avila-Pacheco J."/>
            <person name="Jiang X."/>
            <person name="Kearney S.M."/>
            <person name="Perrotta A.R."/>
            <person name="Berdy B."/>
            <person name="Zhao S."/>
            <person name="Lieberman T.D."/>
            <person name="Swanson P.K."/>
            <person name="Smith M."/>
            <person name="Roesemann S."/>
            <person name="Alexander J.E."/>
            <person name="Rich S.A."/>
            <person name="Livny J."/>
            <person name="Vlamakis H."/>
            <person name="Clish C."/>
            <person name="Bullock K."/>
            <person name="Deik A."/>
            <person name="Scott J."/>
            <person name="Pierce K.A."/>
            <person name="Xavier R.J."/>
            <person name="Alm E.J."/>
        </authorList>
    </citation>
    <scope>NUCLEOTIDE SEQUENCE [LARGE SCALE GENOMIC DNA]</scope>
    <source>
        <strain evidence="1 4">BIOML-A2</strain>
    </source>
</reference>
<sequence>MDLFDLHCDTLTSCCNKGLSLAENELEISLQKGSYLERWAQCFAVFVPDELRGEAAYDYYRRAVDYYRAQAAPPLLREGAEMAALRRGERRLCPILTVEGGAVLAGRLERIQTLAEDGVQMLTITWNGENELGWGISENRGLKPLGREAVREMERWGILPDVSHLSQWGFYDLAAVAEGPIVASHSNAKALCNHPRNLTDEQFAVIRDRGGLVGLNYNQGFLREDGPATPDDIAEHALHFLALGGEKTLALGSDFDGAEMPQQLPDIAALPALADAMARRGIGPQQIQAIFFDNAADFFERRLSSF</sequence>
<gene>
    <name evidence="1" type="ORF">GT747_06700</name>
    <name evidence="2" type="ORF">SAMN05444424_0545</name>
</gene>
<evidence type="ECO:0000313" key="2">
    <source>
        <dbReference type="EMBL" id="SHF74791.1"/>
    </source>
</evidence>
<dbReference type="InterPro" id="IPR008257">
    <property type="entry name" value="Pept_M19"/>
</dbReference>
<dbReference type="AlphaFoldDB" id="A0AAQ1RV88"/>
<protein>
    <submittedName>
        <fullName evidence="2">Membrane dipeptidase</fullName>
    </submittedName>
</protein>
<evidence type="ECO:0000313" key="4">
    <source>
        <dbReference type="Proteomes" id="UP000474718"/>
    </source>
</evidence>
<dbReference type="PANTHER" id="PTHR10443">
    <property type="entry name" value="MICROSOMAL DIPEPTIDASE"/>
    <property type="match status" value="1"/>
</dbReference>
<dbReference type="Proteomes" id="UP000474718">
    <property type="component" value="Unassembled WGS sequence"/>
</dbReference>
<dbReference type="Pfam" id="PF01244">
    <property type="entry name" value="Peptidase_M19"/>
    <property type="match status" value="1"/>
</dbReference>
<dbReference type="GO" id="GO:0006508">
    <property type="term" value="P:proteolysis"/>
    <property type="evidence" value="ECO:0007669"/>
    <property type="project" value="InterPro"/>
</dbReference>
<proteinExistence type="predicted"/>
<organism evidence="2 3">
    <name type="scientific">Bittarella massiliensis</name>
    <name type="common">ex Durand et al. 2017</name>
    <dbReference type="NCBI Taxonomy" id="1720313"/>
    <lineage>
        <taxon>Bacteria</taxon>
        <taxon>Bacillati</taxon>
        <taxon>Bacillota</taxon>
        <taxon>Clostridia</taxon>
        <taxon>Eubacteriales</taxon>
        <taxon>Oscillospiraceae</taxon>
        <taxon>Bittarella (ex Durand et al. 2017)</taxon>
    </lineage>
</organism>
<dbReference type="PROSITE" id="PS51365">
    <property type="entry name" value="RENAL_DIPEPTIDASE_2"/>
    <property type="match status" value="1"/>
</dbReference>
<dbReference type="Proteomes" id="UP000184089">
    <property type="component" value="Unassembled WGS sequence"/>
</dbReference>
<name>A0AAQ1RV88_9FIRM</name>
<reference evidence="2" key="2">
    <citation type="submission" date="2016-11" db="EMBL/GenBank/DDBJ databases">
        <authorList>
            <person name="Varghese N."/>
            <person name="Submissions S."/>
        </authorList>
    </citation>
    <scope>NUCLEOTIDE SEQUENCE</scope>
    <source>
        <strain evidence="2">DSM 4029</strain>
    </source>
</reference>
<evidence type="ECO:0000313" key="1">
    <source>
        <dbReference type="EMBL" id="MZL69454.1"/>
    </source>
</evidence>
<dbReference type="PANTHER" id="PTHR10443:SF12">
    <property type="entry name" value="DIPEPTIDASE"/>
    <property type="match status" value="1"/>
</dbReference>
<dbReference type="SUPFAM" id="SSF51556">
    <property type="entry name" value="Metallo-dependent hydrolases"/>
    <property type="match status" value="1"/>
</dbReference>
<dbReference type="InterPro" id="IPR032466">
    <property type="entry name" value="Metal_Hydrolase"/>
</dbReference>
<reference evidence="3" key="1">
    <citation type="submission" date="2016-11" db="EMBL/GenBank/DDBJ databases">
        <authorList>
            <person name="Jaros S."/>
            <person name="Januszkiewicz K."/>
            <person name="Wedrychowicz H."/>
        </authorList>
    </citation>
    <scope>NUCLEOTIDE SEQUENCE [LARGE SCALE GENOMIC DNA]</scope>
    <source>
        <strain evidence="3">DSM 4029</strain>
    </source>
</reference>
<comment type="caution">
    <text evidence="2">The sequence shown here is derived from an EMBL/GenBank/DDBJ whole genome shotgun (WGS) entry which is preliminary data.</text>
</comment>
<evidence type="ECO:0000313" key="3">
    <source>
        <dbReference type="Proteomes" id="UP000184089"/>
    </source>
</evidence>
<dbReference type="Gene3D" id="3.20.20.140">
    <property type="entry name" value="Metal-dependent hydrolases"/>
    <property type="match status" value="1"/>
</dbReference>
<dbReference type="RefSeq" id="WP_021659175.1">
    <property type="nucleotide sequence ID" value="NZ_FQVY01000001.1"/>
</dbReference>